<dbReference type="OrthoDB" id="8821495at2759"/>
<dbReference type="GO" id="GO:0005525">
    <property type="term" value="F:GTP binding"/>
    <property type="evidence" value="ECO:0007669"/>
    <property type="project" value="UniProtKB-KW"/>
</dbReference>
<dbReference type="KEGG" id="aten:116288453"/>
<dbReference type="InterPro" id="IPR001806">
    <property type="entry name" value="Small_GTPase"/>
</dbReference>
<keyword evidence="5" id="KW-0636">Prenylation</keyword>
<dbReference type="AlphaFoldDB" id="A0A6P8H6X8"/>
<dbReference type="SMART" id="SM00174">
    <property type="entry name" value="RHO"/>
    <property type="match status" value="1"/>
</dbReference>
<evidence type="ECO:0000256" key="1">
    <source>
        <dbReference type="ARBA" id="ARBA00006270"/>
    </source>
</evidence>
<reference evidence="7" key="1">
    <citation type="submission" date="2025-08" db="UniProtKB">
        <authorList>
            <consortium name="RefSeq"/>
        </authorList>
    </citation>
    <scope>IDENTIFICATION</scope>
    <source>
        <tissue evidence="7">Tentacle</tissue>
    </source>
</reference>
<keyword evidence="3" id="KW-0342">GTP-binding</keyword>
<name>A0A6P8H6X8_ACTTE</name>
<dbReference type="PRINTS" id="PR00449">
    <property type="entry name" value="RASTRNSFRMNG"/>
</dbReference>
<dbReference type="SMART" id="SM00173">
    <property type="entry name" value="RAS"/>
    <property type="match status" value="1"/>
</dbReference>
<dbReference type="InterPro" id="IPR027417">
    <property type="entry name" value="P-loop_NTPase"/>
</dbReference>
<dbReference type="Proteomes" id="UP000515163">
    <property type="component" value="Unplaced"/>
</dbReference>
<protein>
    <submittedName>
        <fullName evidence="7">Ras-related protein Rab-10-like</fullName>
    </submittedName>
</protein>
<sequence length="214" mass="24368">MANKSYDYLFKILLLGDSGVEKSKILFKFAFKDDDNFISTIVGSEAFYIPIPLSEVCFNTYGSSGVLNLYFFIRDTAGQERFHTITTSYYRAAAGMMVVYDITQEKTFENISKWLRNIEEYAPEDAQVMIVGNNCHMENKRAVTKGRGEQMAKENGLRFFEVSAETNENINEAFYTLAEDILTKRLSKDSEELSSNVNVRDNPEADQKKGCLIV</sequence>
<keyword evidence="2" id="KW-0547">Nucleotide-binding</keyword>
<evidence type="ECO:0000313" key="7">
    <source>
        <dbReference type="RefSeq" id="XP_031551103.1"/>
    </source>
</evidence>
<evidence type="ECO:0000256" key="2">
    <source>
        <dbReference type="ARBA" id="ARBA00022741"/>
    </source>
</evidence>
<dbReference type="Gene3D" id="3.40.50.300">
    <property type="entry name" value="P-loop containing nucleotide triphosphate hydrolases"/>
    <property type="match status" value="1"/>
</dbReference>
<proteinExistence type="inferred from homology"/>
<evidence type="ECO:0000256" key="4">
    <source>
        <dbReference type="ARBA" id="ARBA00023288"/>
    </source>
</evidence>
<dbReference type="GO" id="GO:0003924">
    <property type="term" value="F:GTPase activity"/>
    <property type="evidence" value="ECO:0007669"/>
    <property type="project" value="InterPro"/>
</dbReference>
<dbReference type="Pfam" id="PF00071">
    <property type="entry name" value="Ras"/>
    <property type="match status" value="1"/>
</dbReference>
<evidence type="ECO:0000256" key="5">
    <source>
        <dbReference type="ARBA" id="ARBA00023289"/>
    </source>
</evidence>
<dbReference type="InterPro" id="IPR005225">
    <property type="entry name" value="Small_GTP-bd"/>
</dbReference>
<evidence type="ECO:0000256" key="3">
    <source>
        <dbReference type="ARBA" id="ARBA00023134"/>
    </source>
</evidence>
<dbReference type="NCBIfam" id="TIGR00231">
    <property type="entry name" value="small_GTP"/>
    <property type="match status" value="1"/>
</dbReference>
<dbReference type="PROSITE" id="PS51421">
    <property type="entry name" value="RAS"/>
    <property type="match status" value="1"/>
</dbReference>
<dbReference type="FunFam" id="3.40.50.300:FF:001447">
    <property type="entry name" value="Ras-related protein Rab-1B"/>
    <property type="match status" value="1"/>
</dbReference>
<dbReference type="GeneID" id="116288453"/>
<gene>
    <name evidence="7" type="primary">LOC116288453</name>
</gene>
<dbReference type="InterPro" id="IPR050305">
    <property type="entry name" value="Small_GTPase_Rab"/>
</dbReference>
<evidence type="ECO:0000313" key="6">
    <source>
        <dbReference type="Proteomes" id="UP000515163"/>
    </source>
</evidence>
<dbReference type="InParanoid" id="A0A6P8H6X8"/>
<keyword evidence="6" id="KW-1185">Reference proteome</keyword>
<comment type="similarity">
    <text evidence="1">Belongs to the small GTPase superfamily. Rab family.</text>
</comment>
<dbReference type="RefSeq" id="XP_031551103.1">
    <property type="nucleotide sequence ID" value="XM_031695243.1"/>
</dbReference>
<dbReference type="SUPFAM" id="SSF52540">
    <property type="entry name" value="P-loop containing nucleoside triphosphate hydrolases"/>
    <property type="match status" value="1"/>
</dbReference>
<keyword evidence="4" id="KW-0449">Lipoprotein</keyword>
<dbReference type="PANTHER" id="PTHR47980">
    <property type="entry name" value="LD44762P"/>
    <property type="match status" value="1"/>
</dbReference>
<accession>A0A6P8H6X8</accession>
<dbReference type="PROSITE" id="PS51419">
    <property type="entry name" value="RAB"/>
    <property type="match status" value="1"/>
</dbReference>
<organism evidence="6 7">
    <name type="scientific">Actinia tenebrosa</name>
    <name type="common">Australian red waratah sea anemone</name>
    <dbReference type="NCBI Taxonomy" id="6105"/>
    <lineage>
        <taxon>Eukaryota</taxon>
        <taxon>Metazoa</taxon>
        <taxon>Cnidaria</taxon>
        <taxon>Anthozoa</taxon>
        <taxon>Hexacorallia</taxon>
        <taxon>Actiniaria</taxon>
        <taxon>Actiniidae</taxon>
        <taxon>Actinia</taxon>
    </lineage>
</organism>
<dbReference type="SMART" id="SM00175">
    <property type="entry name" value="RAB"/>
    <property type="match status" value="1"/>
</dbReference>